<feature type="non-terminal residue" evidence="1">
    <location>
        <position position="1"/>
    </location>
</feature>
<evidence type="ECO:0000313" key="2">
    <source>
        <dbReference type="Proteomes" id="UP000249794"/>
    </source>
</evidence>
<proteinExistence type="predicted"/>
<organism evidence="1 2">
    <name type="scientific">Phormidesmis priestleyi</name>
    <dbReference type="NCBI Taxonomy" id="268141"/>
    <lineage>
        <taxon>Bacteria</taxon>
        <taxon>Bacillati</taxon>
        <taxon>Cyanobacteriota</taxon>
        <taxon>Cyanophyceae</taxon>
        <taxon>Leptolyngbyales</taxon>
        <taxon>Leptolyngbyaceae</taxon>
        <taxon>Phormidesmis</taxon>
    </lineage>
</organism>
<dbReference type="AlphaFoldDB" id="A0A2W4WWL9"/>
<sequence length="61" mass="6680">TLRGGSGQPALYSPAFSLVRASIELAQMATAEPPDIDKLLKKRDRLDALLNQLENAALRHH</sequence>
<dbReference type="Proteomes" id="UP000249794">
    <property type="component" value="Unassembled WGS sequence"/>
</dbReference>
<accession>A0A2W4WWL9</accession>
<reference evidence="1 2" key="2">
    <citation type="submission" date="2018-06" db="EMBL/GenBank/DDBJ databases">
        <title>Metagenomic assembly of (sub)arctic Cyanobacteria and their associated microbiome from non-axenic cultures.</title>
        <authorList>
            <person name="Baurain D."/>
        </authorList>
    </citation>
    <scope>NUCLEOTIDE SEQUENCE [LARGE SCALE GENOMIC DNA]</scope>
    <source>
        <strain evidence="1">ULC027bin1</strain>
    </source>
</reference>
<protein>
    <submittedName>
        <fullName evidence="1">Uncharacterized protein</fullName>
    </submittedName>
</protein>
<comment type="caution">
    <text evidence="1">The sequence shown here is derived from an EMBL/GenBank/DDBJ whole genome shotgun (WGS) entry which is preliminary data.</text>
</comment>
<gene>
    <name evidence="1" type="ORF">DCF15_17575</name>
</gene>
<evidence type="ECO:0000313" key="1">
    <source>
        <dbReference type="EMBL" id="PZO48762.1"/>
    </source>
</evidence>
<name>A0A2W4WWL9_9CYAN</name>
<dbReference type="EMBL" id="QBMP01000229">
    <property type="protein sequence ID" value="PZO48762.1"/>
    <property type="molecule type" value="Genomic_DNA"/>
</dbReference>
<reference evidence="2" key="1">
    <citation type="submission" date="2018-04" db="EMBL/GenBank/DDBJ databases">
        <authorList>
            <person name="Cornet L."/>
        </authorList>
    </citation>
    <scope>NUCLEOTIDE SEQUENCE [LARGE SCALE GENOMIC DNA]</scope>
</reference>